<name>A0A7I8VID1_9ANNE</name>
<evidence type="ECO:0000256" key="2">
    <source>
        <dbReference type="PIRSR" id="PIRSR630564-2"/>
    </source>
</evidence>
<feature type="binding site" evidence="2">
    <location>
        <begin position="373"/>
        <end position="374"/>
    </location>
    <ligand>
        <name>substrate</name>
    </ligand>
</feature>
<dbReference type="InterPro" id="IPR010569">
    <property type="entry name" value="Myotubularin-like_Pase_dom"/>
</dbReference>
<comment type="caution">
    <text evidence="5">The sequence shown here is derived from an EMBL/GenBank/DDBJ whole genome shotgun (WGS) entry which is preliminary data.</text>
</comment>
<dbReference type="Proteomes" id="UP000549394">
    <property type="component" value="Unassembled WGS sequence"/>
</dbReference>
<dbReference type="SUPFAM" id="SSF50729">
    <property type="entry name" value="PH domain-like"/>
    <property type="match status" value="1"/>
</dbReference>
<gene>
    <name evidence="5" type="ORF">DGYR_LOCUS4715</name>
</gene>
<proteinExistence type="inferred from homology"/>
<dbReference type="Gene3D" id="2.30.29.30">
    <property type="entry name" value="Pleckstrin-homology domain (PH domain)/Phosphotyrosine-binding domain (PTB)"/>
    <property type="match status" value="1"/>
</dbReference>
<accession>A0A7I8VID1</accession>
<keyword evidence="6" id="KW-1185">Reference proteome</keyword>
<dbReference type="InterPro" id="IPR011993">
    <property type="entry name" value="PH-like_dom_sf"/>
</dbReference>
<dbReference type="OrthoDB" id="271628at2759"/>
<dbReference type="PANTHER" id="PTHR10807:SF110">
    <property type="entry name" value="FI17948P1"/>
    <property type="match status" value="1"/>
</dbReference>
<evidence type="ECO:0000256" key="1">
    <source>
        <dbReference type="ARBA" id="ARBA00007471"/>
    </source>
</evidence>
<reference evidence="5 6" key="1">
    <citation type="submission" date="2020-08" db="EMBL/GenBank/DDBJ databases">
        <authorList>
            <person name="Hejnol A."/>
        </authorList>
    </citation>
    <scope>NUCLEOTIDE SEQUENCE [LARGE SCALE GENOMIC DNA]</scope>
</reference>
<dbReference type="InterPro" id="IPR030564">
    <property type="entry name" value="Myotubularin"/>
</dbReference>
<feature type="domain" description="Myotubularin phosphatase" evidence="4">
    <location>
        <begin position="249"/>
        <end position="603"/>
    </location>
</feature>
<dbReference type="EMBL" id="CAJFCJ010000006">
    <property type="protein sequence ID" value="CAD5116049.1"/>
    <property type="molecule type" value="Genomic_DNA"/>
</dbReference>
<evidence type="ECO:0000313" key="5">
    <source>
        <dbReference type="EMBL" id="CAD5116049.1"/>
    </source>
</evidence>
<dbReference type="GO" id="GO:0005737">
    <property type="term" value="C:cytoplasm"/>
    <property type="evidence" value="ECO:0007669"/>
    <property type="project" value="TreeGrafter"/>
</dbReference>
<dbReference type="InterPro" id="IPR029021">
    <property type="entry name" value="Prot-tyrosine_phosphatase-like"/>
</dbReference>
<protein>
    <submittedName>
        <fullName evidence="5">DgyrCDS4983</fullName>
    </submittedName>
</protein>
<organism evidence="5 6">
    <name type="scientific">Dimorphilus gyrociliatus</name>
    <dbReference type="NCBI Taxonomy" id="2664684"/>
    <lineage>
        <taxon>Eukaryota</taxon>
        <taxon>Metazoa</taxon>
        <taxon>Spiralia</taxon>
        <taxon>Lophotrochozoa</taxon>
        <taxon>Annelida</taxon>
        <taxon>Polychaeta</taxon>
        <taxon>Polychaeta incertae sedis</taxon>
        <taxon>Dinophilidae</taxon>
        <taxon>Dimorphilus</taxon>
    </lineage>
</organism>
<sequence>MASSTFYEKDTEFTEDDTNDLEQSMPVTEVRLCHVNNVLLMNPYKKYAIESVKGGTLCLTNHRLVFILDRYYEMVNVPDCVIRNSIYHSLSIMLPNILEMYEMSRSYKTVKKLSQYGRTPKYVKRLQIVCKDFNTIFLSFEKHSTKADRKNCADLIAGLLTYAFPTKIENTLVFNEFIHYNTRNSYLKEDNDKSVHSFAQFRESKNINNEIARDNILTTSLVNDQVTNQAVLKQSNEMSDGPNYNFKLFYSIDDWRDELNRNHATVFFNVQNNRDSAVFSGSKFFLCPHEQRTSSGRGLPPNIKLKLTANSQMPTFCFYFTENANIFGGGMLRSTNNNRRNMEEHVRILLYHLNRGEKKELLCYQIEDMKLPNIEQLTASIEIIRKTCFPRRKKLKARDANFLSIVEKSEWLLYVNICLITAEKLANDVKNGKWIWLTEENPVDLVLLISCLAQVFLDPYCRSRKGFEELIQREFVCGDHPFADRLATLNTSPRHIQPVFLLFLDCVVQLAKCYPQYIEMTEYYLITLWEVACSGLTSTFAGNYGIHREKSQADPAWAWKYNTELFSSPSYVTQLCFGAILNYEPPPKVLQAPTPLDFWRECFFRFVPYMTIEQGDYISKFLAEANLVNSIRDEFCQLVEVGLLDKFDDSIQPKRYTIVDELRACKKSVVSSAFPFYVPKQIVGMEEEEFSDMTSRDDQLSYSTQLLDNNTRL</sequence>
<evidence type="ECO:0000259" key="4">
    <source>
        <dbReference type="PROSITE" id="PS51339"/>
    </source>
</evidence>
<dbReference type="PANTHER" id="PTHR10807">
    <property type="entry name" value="MYOTUBULARIN-RELATED"/>
    <property type="match status" value="1"/>
</dbReference>
<evidence type="ECO:0000256" key="3">
    <source>
        <dbReference type="SAM" id="MobiDB-lite"/>
    </source>
</evidence>
<dbReference type="SUPFAM" id="SSF52799">
    <property type="entry name" value="(Phosphotyrosine protein) phosphatases II"/>
    <property type="match status" value="1"/>
</dbReference>
<evidence type="ECO:0000313" key="6">
    <source>
        <dbReference type="Proteomes" id="UP000549394"/>
    </source>
</evidence>
<dbReference type="PROSITE" id="PS51339">
    <property type="entry name" value="PPASE_MYOTUBULARIN"/>
    <property type="match status" value="1"/>
</dbReference>
<dbReference type="AlphaFoldDB" id="A0A7I8VID1"/>
<dbReference type="Pfam" id="PF06602">
    <property type="entry name" value="Myotub-related"/>
    <property type="match status" value="1"/>
</dbReference>
<feature type="region of interest" description="Disordered" evidence="3">
    <location>
        <begin position="1"/>
        <end position="20"/>
    </location>
</feature>
<comment type="similarity">
    <text evidence="1">Belongs to the protein-tyrosine phosphatase family. Non-receptor class myotubularin subfamily.</text>
</comment>